<accession>A0AAV5AES1</accession>
<proteinExistence type="predicted"/>
<dbReference type="EMBL" id="BPWL01000006">
    <property type="protein sequence ID" value="GJJ11633.1"/>
    <property type="molecule type" value="Genomic_DNA"/>
</dbReference>
<evidence type="ECO:0000313" key="1">
    <source>
        <dbReference type="EMBL" id="GJJ11633.1"/>
    </source>
</evidence>
<sequence length="140" mass="16087">MFEHGSPTHALKLNGVLPKNSRINIHPYNLFTQSANLNVGWVTSKFHLFTQHSTLFNQILALLICAENSFWHCTFGVPYLRALEQSFQEYKISDSRRNIEAAIQDIKPTRLLKTNVFVYRLDGFNLRVALIARPSALNEQ</sequence>
<dbReference type="Proteomes" id="UP001050691">
    <property type="component" value="Unassembled WGS sequence"/>
</dbReference>
<keyword evidence="2" id="KW-1185">Reference proteome</keyword>
<dbReference type="AlphaFoldDB" id="A0AAV5AES1"/>
<protein>
    <submittedName>
        <fullName evidence="1">Uncharacterized protein</fullName>
    </submittedName>
</protein>
<gene>
    <name evidence="1" type="ORF">Clacol_005869</name>
</gene>
<reference evidence="1" key="1">
    <citation type="submission" date="2021-10" db="EMBL/GenBank/DDBJ databases">
        <title>De novo Genome Assembly of Clathrus columnatus (Basidiomycota, Fungi) Using Illumina and Nanopore Sequence Data.</title>
        <authorList>
            <person name="Ogiso-Tanaka E."/>
            <person name="Itagaki H."/>
            <person name="Hosoya T."/>
            <person name="Hosaka K."/>
        </authorList>
    </citation>
    <scope>NUCLEOTIDE SEQUENCE</scope>
    <source>
        <strain evidence="1">MO-923</strain>
    </source>
</reference>
<comment type="caution">
    <text evidence="1">The sequence shown here is derived from an EMBL/GenBank/DDBJ whole genome shotgun (WGS) entry which is preliminary data.</text>
</comment>
<name>A0AAV5AES1_9AGAM</name>
<evidence type="ECO:0000313" key="2">
    <source>
        <dbReference type="Proteomes" id="UP001050691"/>
    </source>
</evidence>
<organism evidence="1 2">
    <name type="scientific">Clathrus columnatus</name>
    <dbReference type="NCBI Taxonomy" id="1419009"/>
    <lineage>
        <taxon>Eukaryota</taxon>
        <taxon>Fungi</taxon>
        <taxon>Dikarya</taxon>
        <taxon>Basidiomycota</taxon>
        <taxon>Agaricomycotina</taxon>
        <taxon>Agaricomycetes</taxon>
        <taxon>Phallomycetidae</taxon>
        <taxon>Phallales</taxon>
        <taxon>Clathraceae</taxon>
        <taxon>Clathrus</taxon>
    </lineage>
</organism>